<reference evidence="1 3" key="1">
    <citation type="journal article" date="2016" name="Genome Announc.">
        <title>Complete Genome Sequence of the Amino Acid-Fermenting Clostridium propionicum X2 (DSM 1682).</title>
        <authorList>
            <person name="Poehlein A."/>
            <person name="Schlien K."/>
            <person name="Chowdhury N.P."/>
            <person name="Gottschalk G."/>
            <person name="Buckel W."/>
            <person name="Daniel R."/>
        </authorList>
    </citation>
    <scope>NUCLEOTIDE SEQUENCE [LARGE SCALE GENOMIC DNA]</scope>
    <source>
        <strain evidence="1 3">X2</strain>
    </source>
</reference>
<accession>A0A110A6N5</accession>
<dbReference type="EMBL" id="CP014223">
    <property type="protein sequence ID" value="AMJ39970.1"/>
    <property type="molecule type" value="Genomic_DNA"/>
</dbReference>
<evidence type="ECO:0000313" key="3">
    <source>
        <dbReference type="Proteomes" id="UP000068026"/>
    </source>
</evidence>
<dbReference type="Proteomes" id="UP000184204">
    <property type="component" value="Unassembled WGS sequence"/>
</dbReference>
<gene>
    <name evidence="1" type="ORF">CPRO_03590</name>
    <name evidence="2" type="ORF">SAMN02745151_01741</name>
</gene>
<evidence type="ECO:0000313" key="4">
    <source>
        <dbReference type="Proteomes" id="UP000184204"/>
    </source>
</evidence>
<evidence type="ECO:0000313" key="2">
    <source>
        <dbReference type="EMBL" id="SHE77630.1"/>
    </source>
</evidence>
<keyword evidence="3" id="KW-1185">Reference proteome</keyword>
<dbReference type="EMBL" id="FQUA01000007">
    <property type="protein sequence ID" value="SHE77630.1"/>
    <property type="molecule type" value="Genomic_DNA"/>
</dbReference>
<name>A0A110A6N5_ANAPI</name>
<sequence>MYFFGFKEEYFGTNNGYFIDIRNRLTDVIARKEMTLEDDYKIVKQHVLKKYHMEPHYVVVTNSYIQEFNLGYLEFEYKVSKNK</sequence>
<dbReference type="AlphaFoldDB" id="A0A110A6N5"/>
<reference evidence="4" key="3">
    <citation type="submission" date="2016-11" db="EMBL/GenBank/DDBJ databases">
        <authorList>
            <person name="Jaros S."/>
            <person name="Januszkiewicz K."/>
            <person name="Wedrychowicz H."/>
        </authorList>
    </citation>
    <scope>NUCLEOTIDE SEQUENCE [LARGE SCALE GENOMIC DNA]</scope>
    <source>
        <strain evidence="4">DSM 1682</strain>
    </source>
</reference>
<dbReference type="Proteomes" id="UP000068026">
    <property type="component" value="Chromosome"/>
</dbReference>
<evidence type="ECO:0000313" key="1">
    <source>
        <dbReference type="EMBL" id="AMJ39970.1"/>
    </source>
</evidence>
<reference evidence="3" key="2">
    <citation type="submission" date="2016-01" db="EMBL/GenBank/DDBJ databases">
        <authorList>
            <person name="Poehlein A."/>
            <person name="Schlien K."/>
            <person name="Gottschalk G."/>
            <person name="Buckel W."/>
            <person name="Daniel R."/>
        </authorList>
    </citation>
    <scope>NUCLEOTIDE SEQUENCE [LARGE SCALE GENOMIC DNA]</scope>
    <source>
        <strain evidence="3">X2</strain>
    </source>
</reference>
<proteinExistence type="predicted"/>
<dbReference type="KEGG" id="cpro:CPRO_03590"/>
<organism evidence="2 4">
    <name type="scientific">Anaerotignum propionicum DSM 1682</name>
    <dbReference type="NCBI Taxonomy" id="991789"/>
    <lineage>
        <taxon>Bacteria</taxon>
        <taxon>Bacillati</taxon>
        <taxon>Bacillota</taxon>
        <taxon>Clostridia</taxon>
        <taxon>Lachnospirales</taxon>
        <taxon>Anaerotignaceae</taxon>
        <taxon>Anaerotignum</taxon>
    </lineage>
</organism>
<reference evidence="2" key="4">
    <citation type="submission" date="2016-11" db="EMBL/GenBank/DDBJ databases">
        <authorList>
            <person name="Varghese N."/>
            <person name="Submissions S."/>
        </authorList>
    </citation>
    <scope>NUCLEOTIDE SEQUENCE</scope>
    <source>
        <strain evidence="2">DSM 1682</strain>
    </source>
</reference>
<protein>
    <submittedName>
        <fullName evidence="2">Uncharacterized protein</fullName>
    </submittedName>
</protein>